<dbReference type="EMBL" id="KZ819328">
    <property type="protein sequence ID" value="PWN20250.1"/>
    <property type="molecule type" value="Genomic_DNA"/>
</dbReference>
<proteinExistence type="predicted"/>
<name>A0A316U4X7_9BASI</name>
<dbReference type="GeneID" id="37014327"/>
<feature type="domain" description="Transcription factor IIIC putative zinc-finger" evidence="2">
    <location>
        <begin position="752"/>
        <end position="838"/>
    </location>
</feature>
<feature type="compositionally biased region" description="Basic and acidic residues" evidence="1">
    <location>
        <begin position="11"/>
        <end position="23"/>
    </location>
</feature>
<dbReference type="Proteomes" id="UP000245942">
    <property type="component" value="Unassembled WGS sequence"/>
</dbReference>
<sequence length="843" mass="92207">MPPRPRKVARHSKDDDAVAEENRASSSIAEPTAPPASEAAAKPSEAAPSAHFDSGVAMPLCGAPLCSITLPDLSHPRCIKWSNEGQVCIITDTCLYIFTPALGYDSILKPTRSSQIIQSRFLRYNASDKGPIAALPRTGQASSSSIDFFECAIDIGTAASAAVEQPVSRELRDEDYNAPHPGQTFKRFKSAEWSQDGDKIAFIDSDLNVRVLEAPANPIAGPWTMFRSVRPAVAGTKESFTLQTISLAWSSEDHLAMGTRGGQVHIAHKGHVSELADLGSDAVTTLHWSSSLKAPDTLVDGKRSATNGPGTLDMETEAVLLAIQSTGISVLRVATNSTGVRLHSSIRSGHEVPRGLQISIAKFLEWEDDAEQPQIVICTSPGAVHTWHFLDTEPDVPRKQWRTCQLLPSEEPGIEGERDPHAEAIALDRLSLDSYLLTLTSGLQYMIRLPLPSSVKLHCVVSTTAEPELPLDSLRQSVEAHQRVDAWAQDGPNGLIAVLQSAGDISSFRNHADRNAQVTFLLPPTPIMDACEVARELITSSLERSIGSAKRPVHLFRPVVALYQALSPTAKSTLLAEIFEEVEIHHYSAETDLEEGTSKGPPEQEELVELLSDGSRKLFYILEWLIRESRKRDGQNKTALVHYKKTRLLEEAKILSHWLPRQQRLIKQAQALNSDVGQLHSKRVEVTAGRAHSAFSVDYEKADCAQQQYLRSNFDVEARLRTQSSSEAEQSAAASWEKSAPDWHLRQVLDEKEKCPICDDATVEVEWGPASLWPQRAVCARGHVSARCSQTYAITSTAEVRTCSSCGLKAQDLSVKSSPSEEDVLIEGINGCTFCGGQWIVIS</sequence>
<evidence type="ECO:0000259" key="2">
    <source>
        <dbReference type="Pfam" id="PF12660"/>
    </source>
</evidence>
<dbReference type="OrthoDB" id="421374at2759"/>
<evidence type="ECO:0000313" key="3">
    <source>
        <dbReference type="EMBL" id="PWN20250.1"/>
    </source>
</evidence>
<feature type="region of interest" description="Disordered" evidence="1">
    <location>
        <begin position="1"/>
        <end position="47"/>
    </location>
</feature>
<reference evidence="3 4" key="1">
    <citation type="journal article" date="2018" name="Mol. Biol. Evol.">
        <title>Broad Genomic Sampling Reveals a Smut Pathogenic Ancestry of the Fungal Clade Ustilaginomycotina.</title>
        <authorList>
            <person name="Kijpornyongpan T."/>
            <person name="Mondo S.J."/>
            <person name="Barry K."/>
            <person name="Sandor L."/>
            <person name="Lee J."/>
            <person name="Lipzen A."/>
            <person name="Pangilinan J."/>
            <person name="LaButti K."/>
            <person name="Hainaut M."/>
            <person name="Henrissat B."/>
            <person name="Grigoriev I.V."/>
            <person name="Spatafora J.W."/>
            <person name="Aime M.C."/>
        </authorList>
    </citation>
    <scope>NUCLEOTIDE SEQUENCE [LARGE SCALE GENOMIC DNA]</scope>
    <source>
        <strain evidence="3 4">MCA 4718</strain>
    </source>
</reference>
<evidence type="ECO:0000313" key="4">
    <source>
        <dbReference type="Proteomes" id="UP000245942"/>
    </source>
</evidence>
<evidence type="ECO:0000256" key="1">
    <source>
        <dbReference type="SAM" id="MobiDB-lite"/>
    </source>
</evidence>
<accession>A0A316U4X7</accession>
<dbReference type="AlphaFoldDB" id="A0A316U4X7"/>
<protein>
    <recommendedName>
        <fullName evidence="2">Transcription factor IIIC putative zinc-finger domain-containing protein</fullName>
    </recommendedName>
</protein>
<dbReference type="RefSeq" id="XP_025347410.1">
    <property type="nucleotide sequence ID" value="XM_025492593.1"/>
</dbReference>
<keyword evidence="4" id="KW-1185">Reference proteome</keyword>
<dbReference type="InterPro" id="IPR024764">
    <property type="entry name" value="TFIIIC_Znf"/>
</dbReference>
<dbReference type="Pfam" id="PF12660">
    <property type="entry name" value="zf-TFIIIC"/>
    <property type="match status" value="1"/>
</dbReference>
<feature type="compositionally biased region" description="Basic residues" evidence="1">
    <location>
        <begin position="1"/>
        <end position="10"/>
    </location>
</feature>
<feature type="compositionally biased region" description="Low complexity" evidence="1">
    <location>
        <begin position="24"/>
        <end position="47"/>
    </location>
</feature>
<organism evidence="3 4">
    <name type="scientific">Pseudomicrostroma glucosiphilum</name>
    <dbReference type="NCBI Taxonomy" id="1684307"/>
    <lineage>
        <taxon>Eukaryota</taxon>
        <taxon>Fungi</taxon>
        <taxon>Dikarya</taxon>
        <taxon>Basidiomycota</taxon>
        <taxon>Ustilaginomycotina</taxon>
        <taxon>Exobasidiomycetes</taxon>
        <taxon>Microstromatales</taxon>
        <taxon>Microstromatales incertae sedis</taxon>
        <taxon>Pseudomicrostroma</taxon>
    </lineage>
</organism>
<gene>
    <name evidence="3" type="ORF">BCV69DRAFT_283126</name>
</gene>
<dbReference type="STRING" id="1684307.A0A316U4X7"/>